<evidence type="ECO:0000313" key="4">
    <source>
        <dbReference type="Proteomes" id="UP000327013"/>
    </source>
</evidence>
<feature type="region of interest" description="Disordered" evidence="1">
    <location>
        <begin position="183"/>
        <end position="219"/>
    </location>
</feature>
<evidence type="ECO:0000313" key="3">
    <source>
        <dbReference type="EMBL" id="KAB8349602.1"/>
    </source>
</evidence>
<feature type="compositionally biased region" description="Polar residues" evidence="1">
    <location>
        <begin position="323"/>
        <end position="332"/>
    </location>
</feature>
<feature type="compositionally biased region" description="Polar residues" evidence="1">
    <location>
        <begin position="468"/>
        <end position="494"/>
    </location>
</feature>
<feature type="compositionally biased region" description="Basic and acidic residues" evidence="1">
    <location>
        <begin position="497"/>
        <end position="507"/>
    </location>
</feature>
<name>A0A5N6KW38_9ROSI</name>
<accession>A0A5N6KW38</accession>
<keyword evidence="2" id="KW-0472">Membrane</keyword>
<protein>
    <submittedName>
        <fullName evidence="3">Uncharacterized protein</fullName>
    </submittedName>
</protein>
<evidence type="ECO:0000256" key="2">
    <source>
        <dbReference type="SAM" id="Phobius"/>
    </source>
</evidence>
<dbReference type="AlphaFoldDB" id="A0A5N6KW38"/>
<gene>
    <name evidence="3" type="ORF">FH972_023626</name>
</gene>
<feature type="compositionally biased region" description="Polar residues" evidence="1">
    <location>
        <begin position="521"/>
        <end position="536"/>
    </location>
</feature>
<proteinExistence type="predicted"/>
<feature type="region of interest" description="Disordered" evidence="1">
    <location>
        <begin position="461"/>
        <end position="507"/>
    </location>
</feature>
<reference evidence="3 4" key="1">
    <citation type="submission" date="2019-06" db="EMBL/GenBank/DDBJ databases">
        <title>A chromosomal-level reference genome of Carpinus fangiana (Coryloideae, Betulaceae).</title>
        <authorList>
            <person name="Yang X."/>
            <person name="Wang Z."/>
            <person name="Zhang L."/>
            <person name="Hao G."/>
            <person name="Liu J."/>
            <person name="Yang Y."/>
        </authorList>
    </citation>
    <scope>NUCLEOTIDE SEQUENCE [LARGE SCALE GENOMIC DNA]</scope>
    <source>
        <strain evidence="3">Cfa_2016G</strain>
        <tissue evidence="3">Leaf</tissue>
    </source>
</reference>
<keyword evidence="2" id="KW-0812">Transmembrane</keyword>
<dbReference type="EMBL" id="VIBQ01000014">
    <property type="protein sequence ID" value="KAB8349602.1"/>
    <property type="molecule type" value="Genomic_DNA"/>
</dbReference>
<keyword evidence="2" id="KW-1133">Transmembrane helix</keyword>
<organism evidence="3 4">
    <name type="scientific">Carpinus fangiana</name>
    <dbReference type="NCBI Taxonomy" id="176857"/>
    <lineage>
        <taxon>Eukaryota</taxon>
        <taxon>Viridiplantae</taxon>
        <taxon>Streptophyta</taxon>
        <taxon>Embryophyta</taxon>
        <taxon>Tracheophyta</taxon>
        <taxon>Spermatophyta</taxon>
        <taxon>Magnoliopsida</taxon>
        <taxon>eudicotyledons</taxon>
        <taxon>Gunneridae</taxon>
        <taxon>Pentapetalae</taxon>
        <taxon>rosids</taxon>
        <taxon>fabids</taxon>
        <taxon>Fagales</taxon>
        <taxon>Betulaceae</taxon>
        <taxon>Carpinus</taxon>
    </lineage>
</organism>
<feature type="transmembrane region" description="Helical" evidence="2">
    <location>
        <begin position="273"/>
        <end position="296"/>
    </location>
</feature>
<feature type="compositionally biased region" description="Low complexity" evidence="1">
    <location>
        <begin position="194"/>
        <end position="219"/>
    </location>
</feature>
<sequence length="716" mass="75172">MAFKRTTICGQGLHRDCAFRDQICSQNSRGTCRGDEGWKRAAPPFANLSSSSTTPLQPAIPQTSLTTALPTLHTSLTAGSSASSLSLGASSIEDHTNTPTGNTLTLPTSTHLTAFPSSHSTIVDAVDVLAAALQSFTETSTTSTHVHTTHATPTAIVEHASSHSTRHPTSKPPQLLHTSRTSIISSHHSKHSPHPSSTSTVIPTHPSTKSPSVTPSPTLLAVTISPSTATTAQATDSTGDSPVNAAAFAPSATIAPAPLPSPPPPSPPLSKPAAIGVGVAVPGAALIIAAVALIAIRKSRKDKGVYCSADEFIEKGGPKGPDNESTAGFPSSGNHYSPIAGGTAYNSGAYTISSPLSNSLRTNVILPARTFGFQKLPTTNVADCGVDHEIDLGSGRVPLAEQRDWPLRSQARNILSGLGIALGRGAAHRDIEVAEEESQPKVYPEVAYLYDPPVPVLHKIPQPPAFSSRASHQRNQSFEVGDDSGTSSLLSRPSPSGDHDDREGRISPPHLRIETAHLKTHASTAQAPQQLPNTEKTLPLLPRSDTDASVYSKRPAQLGAVSRMSVSQASYHPGAAGVASTDGSIRSWDDVDLVSAEWDLAASRSSSARTQQPKMVDVRGVVRAGSVRTVDIARNTSQRTDVTASGSLQRRAAVKKSVFGSINERPASTIYSRTAHEDEEDVGSPLMSAISIERQLEDFRELARWKSLRNGGNAGA</sequence>
<feature type="region of interest" description="Disordered" evidence="1">
    <location>
        <begin position="312"/>
        <end position="332"/>
    </location>
</feature>
<comment type="caution">
    <text evidence="3">The sequence shown here is derived from an EMBL/GenBank/DDBJ whole genome shotgun (WGS) entry which is preliminary data.</text>
</comment>
<evidence type="ECO:0000256" key="1">
    <source>
        <dbReference type="SAM" id="MobiDB-lite"/>
    </source>
</evidence>
<keyword evidence="4" id="KW-1185">Reference proteome</keyword>
<dbReference type="Proteomes" id="UP000327013">
    <property type="component" value="Unassembled WGS sequence"/>
</dbReference>
<feature type="region of interest" description="Disordered" evidence="1">
    <location>
        <begin position="519"/>
        <end position="550"/>
    </location>
</feature>